<dbReference type="EMBL" id="BJWL01000023">
    <property type="protein sequence ID" value="GFZ11677.1"/>
    <property type="molecule type" value="Genomic_DNA"/>
</dbReference>
<proteinExistence type="predicted"/>
<dbReference type="AlphaFoldDB" id="A0A7J0GLH6"/>
<protein>
    <submittedName>
        <fullName evidence="2">Uncharacterized protein</fullName>
    </submittedName>
</protein>
<evidence type="ECO:0000313" key="3">
    <source>
        <dbReference type="Proteomes" id="UP000585474"/>
    </source>
</evidence>
<reference evidence="2 3" key="1">
    <citation type="submission" date="2019-07" db="EMBL/GenBank/DDBJ databases">
        <title>De Novo Assembly of kiwifruit Actinidia rufa.</title>
        <authorList>
            <person name="Sugita-Konishi S."/>
            <person name="Sato K."/>
            <person name="Mori E."/>
            <person name="Abe Y."/>
            <person name="Kisaki G."/>
            <person name="Hamano K."/>
            <person name="Suezawa K."/>
            <person name="Otani M."/>
            <person name="Fukuda T."/>
            <person name="Manabe T."/>
            <person name="Gomi K."/>
            <person name="Tabuchi M."/>
            <person name="Akimitsu K."/>
            <person name="Kataoka I."/>
        </authorList>
    </citation>
    <scope>NUCLEOTIDE SEQUENCE [LARGE SCALE GENOMIC DNA]</scope>
    <source>
        <strain evidence="3">cv. Fuchu</strain>
    </source>
</reference>
<organism evidence="2 3">
    <name type="scientific">Actinidia rufa</name>
    <dbReference type="NCBI Taxonomy" id="165716"/>
    <lineage>
        <taxon>Eukaryota</taxon>
        <taxon>Viridiplantae</taxon>
        <taxon>Streptophyta</taxon>
        <taxon>Embryophyta</taxon>
        <taxon>Tracheophyta</taxon>
        <taxon>Spermatophyta</taxon>
        <taxon>Magnoliopsida</taxon>
        <taxon>eudicotyledons</taxon>
        <taxon>Gunneridae</taxon>
        <taxon>Pentapetalae</taxon>
        <taxon>asterids</taxon>
        <taxon>Ericales</taxon>
        <taxon>Actinidiaceae</taxon>
        <taxon>Actinidia</taxon>
    </lineage>
</organism>
<sequence>MTQDELNHLEEFCSFSSRVQARLPEDDKTIMFTRPSKVSFYARLLSESTLSYSPHPYGNFGLLQHLPHLTSHQCMAEYGGYPSNVMRWKKKFFFISGDNWEFAHGLSRKLGIPRVPRSWSTSGQIVHFQYLFFIHRLPALFILTSNFLLTRRCNVFPSLTKSEQERFDLISSALQKGEFYAVKKILRSKAFFRSFTLALKKMMSSKGDNAEEKNIGNTPHVAANEGESRHSRDDHSEKRNLGQSRSILGFEAFSIKNPAMAKTSLRHRAAHRQEDGNFYCLLQAVVLGSSLTDQAREMRDKAMIQQVIALSMAKDLPKIWKAGWLSSRRPSSNVLSLSWQG</sequence>
<gene>
    <name evidence="2" type="ORF">Acr_23g0000620</name>
</gene>
<comment type="caution">
    <text evidence="2">The sequence shown here is derived from an EMBL/GenBank/DDBJ whole genome shotgun (WGS) entry which is preliminary data.</text>
</comment>
<evidence type="ECO:0000256" key="1">
    <source>
        <dbReference type="SAM" id="MobiDB-lite"/>
    </source>
</evidence>
<feature type="region of interest" description="Disordered" evidence="1">
    <location>
        <begin position="208"/>
        <end position="240"/>
    </location>
</feature>
<accession>A0A7J0GLH6</accession>
<feature type="compositionally biased region" description="Basic and acidic residues" evidence="1">
    <location>
        <begin position="226"/>
        <end position="240"/>
    </location>
</feature>
<dbReference type="Proteomes" id="UP000585474">
    <property type="component" value="Unassembled WGS sequence"/>
</dbReference>
<evidence type="ECO:0000313" key="2">
    <source>
        <dbReference type="EMBL" id="GFZ11677.1"/>
    </source>
</evidence>
<dbReference type="OrthoDB" id="672227at2759"/>
<keyword evidence="3" id="KW-1185">Reference proteome</keyword>
<name>A0A7J0GLH6_9ERIC</name>